<dbReference type="PRINTS" id="PR00449">
    <property type="entry name" value="RASTRNSFRMNG"/>
</dbReference>
<keyword evidence="2" id="KW-0547">Nucleotide-binding</keyword>
<dbReference type="KEGG" id="lbc:LACBIDRAFT_250961"/>
<dbReference type="HOGENOM" id="CLU_041217_9_8_1"/>
<dbReference type="InterPro" id="IPR001806">
    <property type="entry name" value="Small_GTPase"/>
</dbReference>
<dbReference type="RefSeq" id="XP_001882569.1">
    <property type="nucleotide sequence ID" value="XM_001882534.1"/>
</dbReference>
<protein>
    <submittedName>
        <fullName evidence="4">Predicted protein</fullName>
    </submittedName>
</protein>
<dbReference type="InParanoid" id="B0DFK9"/>
<dbReference type="PROSITE" id="PS51421">
    <property type="entry name" value="RAS"/>
    <property type="match status" value="1"/>
</dbReference>
<proteinExistence type="predicted"/>
<evidence type="ECO:0000256" key="1">
    <source>
        <dbReference type="ARBA" id="ARBA00004342"/>
    </source>
</evidence>
<evidence type="ECO:0000313" key="5">
    <source>
        <dbReference type="Proteomes" id="UP000001194"/>
    </source>
</evidence>
<dbReference type="SUPFAM" id="SSF52540">
    <property type="entry name" value="P-loop containing nucleoside triphosphate hydrolases"/>
    <property type="match status" value="1"/>
</dbReference>
<organism evidence="5">
    <name type="scientific">Laccaria bicolor (strain S238N-H82 / ATCC MYA-4686)</name>
    <name type="common">Bicoloured deceiver</name>
    <name type="synonym">Laccaria laccata var. bicolor</name>
    <dbReference type="NCBI Taxonomy" id="486041"/>
    <lineage>
        <taxon>Eukaryota</taxon>
        <taxon>Fungi</taxon>
        <taxon>Dikarya</taxon>
        <taxon>Basidiomycota</taxon>
        <taxon>Agaricomycotina</taxon>
        <taxon>Agaricomycetes</taxon>
        <taxon>Agaricomycetidae</taxon>
        <taxon>Agaricales</taxon>
        <taxon>Agaricineae</taxon>
        <taxon>Hydnangiaceae</taxon>
        <taxon>Laccaria</taxon>
    </lineage>
</organism>
<dbReference type="GO" id="GO:0003924">
    <property type="term" value="F:GTPase activity"/>
    <property type="evidence" value="ECO:0007669"/>
    <property type="project" value="InterPro"/>
</dbReference>
<dbReference type="PANTHER" id="PTHR24070">
    <property type="entry name" value="RAS, DI-RAS, AND RHEB FAMILY MEMBERS OF SMALL GTPASE SUPERFAMILY"/>
    <property type="match status" value="1"/>
</dbReference>
<dbReference type="GO" id="GO:0005886">
    <property type="term" value="C:plasma membrane"/>
    <property type="evidence" value="ECO:0007669"/>
    <property type="project" value="UniProtKB-SubCell"/>
</dbReference>
<keyword evidence="3" id="KW-0342">GTP-binding</keyword>
<dbReference type="GeneID" id="6078247"/>
<dbReference type="SMART" id="SM00173">
    <property type="entry name" value="RAS"/>
    <property type="match status" value="1"/>
</dbReference>
<comment type="subcellular location">
    <subcellularLocation>
        <location evidence="1">Cell membrane</location>
        <topology evidence="1">Lipid-anchor</topology>
        <orientation evidence="1">Cytoplasmic side</orientation>
    </subcellularLocation>
</comment>
<dbReference type="Proteomes" id="UP000001194">
    <property type="component" value="Unassembled WGS sequence"/>
</dbReference>
<dbReference type="OrthoDB" id="5976022at2759"/>
<evidence type="ECO:0000313" key="4">
    <source>
        <dbReference type="EMBL" id="EDR06722.1"/>
    </source>
</evidence>
<dbReference type="InterPro" id="IPR027417">
    <property type="entry name" value="P-loop_NTPase"/>
</dbReference>
<dbReference type="Pfam" id="PF00071">
    <property type="entry name" value="Ras"/>
    <property type="match status" value="1"/>
</dbReference>
<reference evidence="4 5" key="1">
    <citation type="journal article" date="2008" name="Nature">
        <title>The genome of Laccaria bicolor provides insights into mycorrhizal symbiosis.</title>
        <authorList>
            <person name="Martin F."/>
            <person name="Aerts A."/>
            <person name="Ahren D."/>
            <person name="Brun A."/>
            <person name="Danchin E.G.J."/>
            <person name="Duchaussoy F."/>
            <person name="Gibon J."/>
            <person name="Kohler A."/>
            <person name="Lindquist E."/>
            <person name="Pereda V."/>
            <person name="Salamov A."/>
            <person name="Shapiro H.J."/>
            <person name="Wuyts J."/>
            <person name="Blaudez D."/>
            <person name="Buee M."/>
            <person name="Brokstein P."/>
            <person name="Canbaeck B."/>
            <person name="Cohen D."/>
            <person name="Courty P.E."/>
            <person name="Coutinho P.M."/>
            <person name="Delaruelle C."/>
            <person name="Detter J.C."/>
            <person name="Deveau A."/>
            <person name="DiFazio S."/>
            <person name="Duplessis S."/>
            <person name="Fraissinet-Tachet L."/>
            <person name="Lucic E."/>
            <person name="Frey-Klett P."/>
            <person name="Fourrey C."/>
            <person name="Feussner I."/>
            <person name="Gay G."/>
            <person name="Grimwood J."/>
            <person name="Hoegger P.J."/>
            <person name="Jain P."/>
            <person name="Kilaru S."/>
            <person name="Labbe J."/>
            <person name="Lin Y.C."/>
            <person name="Legue V."/>
            <person name="Le Tacon F."/>
            <person name="Marmeisse R."/>
            <person name="Melayah D."/>
            <person name="Montanini B."/>
            <person name="Muratet M."/>
            <person name="Nehls U."/>
            <person name="Niculita-Hirzel H."/>
            <person name="Oudot-Le Secq M.P."/>
            <person name="Peter M."/>
            <person name="Quesneville H."/>
            <person name="Rajashekar B."/>
            <person name="Reich M."/>
            <person name="Rouhier N."/>
            <person name="Schmutz J."/>
            <person name="Yin T."/>
            <person name="Chalot M."/>
            <person name="Henrissat B."/>
            <person name="Kuees U."/>
            <person name="Lucas S."/>
            <person name="Van de Peer Y."/>
            <person name="Podila G.K."/>
            <person name="Polle A."/>
            <person name="Pukkila P.J."/>
            <person name="Richardson P.M."/>
            <person name="Rouze P."/>
            <person name="Sanders I.R."/>
            <person name="Stajich J.E."/>
            <person name="Tunlid A."/>
            <person name="Tuskan G."/>
            <person name="Grigoriev I.V."/>
        </authorList>
    </citation>
    <scope>NUCLEOTIDE SEQUENCE [LARGE SCALE GENOMIC DNA]</scope>
    <source>
        <strain evidence="5">S238N-H82 / ATCC MYA-4686</strain>
    </source>
</reference>
<dbReference type="Gene3D" id="3.40.50.300">
    <property type="entry name" value="P-loop containing nucleotide triphosphate hydrolases"/>
    <property type="match status" value="1"/>
</dbReference>
<dbReference type="AlphaFoldDB" id="B0DFK9"/>
<dbReference type="InterPro" id="IPR020849">
    <property type="entry name" value="Small_GTPase_Ras-type"/>
</dbReference>
<gene>
    <name evidence="4" type="ORF">LACBIDRAFT_250961</name>
</gene>
<dbReference type="STRING" id="486041.B0DFK9"/>
<dbReference type="NCBIfam" id="TIGR00231">
    <property type="entry name" value="small_GTP"/>
    <property type="match status" value="1"/>
</dbReference>
<keyword evidence="5" id="KW-1185">Reference proteome</keyword>
<dbReference type="InterPro" id="IPR005225">
    <property type="entry name" value="Small_GTP-bd"/>
</dbReference>
<dbReference type="EMBL" id="DS547107">
    <property type="protein sequence ID" value="EDR06722.1"/>
    <property type="molecule type" value="Genomic_DNA"/>
</dbReference>
<sequence length="156" mass="17622">SAGKSSLVNQFIENHFNDAYYPTIEGNFMKDIAYNGLEYDCHIIDTPGQDEYTPLAGRYAIGIHVYIIVYSITSRESFRMAQIIYRKILDFGGLTRVPCVLVGSKLDLEERREVFRWEPKVFASSHTCASVEISAKMDAHIIGEHINTGATRGVLR</sequence>
<name>B0DFK9_LACBS</name>
<dbReference type="PROSITE" id="PS51419">
    <property type="entry name" value="RAB"/>
    <property type="match status" value="1"/>
</dbReference>
<dbReference type="SMART" id="SM00174">
    <property type="entry name" value="RHO"/>
    <property type="match status" value="1"/>
</dbReference>
<dbReference type="GO" id="GO:0007165">
    <property type="term" value="P:signal transduction"/>
    <property type="evidence" value="ECO:0007669"/>
    <property type="project" value="InterPro"/>
</dbReference>
<feature type="non-terminal residue" evidence="4">
    <location>
        <position position="1"/>
    </location>
</feature>
<dbReference type="SMART" id="SM00175">
    <property type="entry name" value="RAB"/>
    <property type="match status" value="1"/>
</dbReference>
<accession>B0DFK9</accession>
<evidence type="ECO:0000256" key="2">
    <source>
        <dbReference type="ARBA" id="ARBA00022741"/>
    </source>
</evidence>
<evidence type="ECO:0000256" key="3">
    <source>
        <dbReference type="ARBA" id="ARBA00023134"/>
    </source>
</evidence>
<dbReference type="GO" id="GO:0005525">
    <property type="term" value="F:GTP binding"/>
    <property type="evidence" value="ECO:0007669"/>
    <property type="project" value="UniProtKB-KW"/>
</dbReference>